<dbReference type="PANTHER" id="PTHR46401:SF2">
    <property type="entry name" value="GLYCOSYLTRANSFERASE WBBK-RELATED"/>
    <property type="match status" value="1"/>
</dbReference>
<evidence type="ECO:0008006" key="4">
    <source>
        <dbReference type="Google" id="ProtNLM"/>
    </source>
</evidence>
<comment type="caution">
    <text evidence="2">The sequence shown here is derived from an EMBL/GenBank/DDBJ whole genome shotgun (WGS) entry which is preliminary data.</text>
</comment>
<dbReference type="EMBL" id="BHYK01000033">
    <property type="protein sequence ID" value="GCD12418.1"/>
    <property type="molecule type" value="Genomic_DNA"/>
</dbReference>
<keyword evidence="1" id="KW-0808">Transferase</keyword>
<organism evidence="2 3">
    <name type="scientific">Clostridium tagluense</name>
    <dbReference type="NCBI Taxonomy" id="360422"/>
    <lineage>
        <taxon>Bacteria</taxon>
        <taxon>Bacillati</taxon>
        <taxon>Bacillota</taxon>
        <taxon>Clostridia</taxon>
        <taxon>Eubacteriales</taxon>
        <taxon>Clostridiaceae</taxon>
        <taxon>Clostridium</taxon>
    </lineage>
</organism>
<dbReference type="Proteomes" id="UP000287872">
    <property type="component" value="Unassembled WGS sequence"/>
</dbReference>
<protein>
    <recommendedName>
        <fullName evidence="4">Glycosyl transferase</fullName>
    </recommendedName>
</protein>
<evidence type="ECO:0000256" key="1">
    <source>
        <dbReference type="ARBA" id="ARBA00022679"/>
    </source>
</evidence>
<dbReference type="GO" id="GO:0009103">
    <property type="term" value="P:lipopolysaccharide biosynthetic process"/>
    <property type="evidence" value="ECO:0007669"/>
    <property type="project" value="TreeGrafter"/>
</dbReference>
<dbReference type="GO" id="GO:0016757">
    <property type="term" value="F:glycosyltransferase activity"/>
    <property type="evidence" value="ECO:0007669"/>
    <property type="project" value="TreeGrafter"/>
</dbReference>
<sequence length="376" mass="42965">MKVLFISDGMSLTNTGIASVSTRNYNLVKSAVGDQNVDLVVIGNKQSEQFKGAIKTYNSPSNKLCSLINCLNLYYPVLNGYIVSDIKKTIRQHSYDVIYIDNSMYGKLAKKIKKEFINIKVVIFYHDIKYQLAKQDLKNSGFIYYPKYIATIYNERLSSIYSDKIITINERDAAQLNKIYNKQSDLNLPVTMKDRFNVEIANKNNNKEVPIALFVGVGDYFPNVNAMNWFISKVLSQLDLKLIVIGKNMEKHKEKFEGMSSKVKVEGTVVDIDSYYYKCDFVIAPLFDGAGMKVKVAEAFMFGKTVFGTKEAFEGYDIDKYSGSGFLCNNPIDYIKAIKNYIGNNKDHNYNDVARKLYLENFIDKLYINKLVELLK</sequence>
<proteinExistence type="predicted"/>
<keyword evidence="3" id="KW-1185">Reference proteome</keyword>
<evidence type="ECO:0000313" key="2">
    <source>
        <dbReference type="EMBL" id="GCD12418.1"/>
    </source>
</evidence>
<dbReference type="RefSeq" id="WP_185732858.1">
    <property type="nucleotide sequence ID" value="NZ_BHYK01000033.1"/>
</dbReference>
<reference evidence="2 3" key="1">
    <citation type="submission" date="2018-11" db="EMBL/GenBank/DDBJ databases">
        <title>Genome sequencing and assembly of Clostridium tagluense strain A121.</title>
        <authorList>
            <person name="Murakami T."/>
            <person name="Segawa T."/>
            <person name="Shcherbakova V.A."/>
            <person name="Mori H."/>
            <person name="Yoshimura Y."/>
        </authorList>
    </citation>
    <scope>NUCLEOTIDE SEQUENCE [LARGE SCALE GENOMIC DNA]</scope>
    <source>
        <strain evidence="2 3">A121</strain>
    </source>
</reference>
<dbReference type="SUPFAM" id="SSF53756">
    <property type="entry name" value="UDP-Glycosyltransferase/glycogen phosphorylase"/>
    <property type="match status" value="1"/>
</dbReference>
<dbReference type="AlphaFoldDB" id="A0A401USH6"/>
<dbReference type="PANTHER" id="PTHR46401">
    <property type="entry name" value="GLYCOSYLTRANSFERASE WBBK-RELATED"/>
    <property type="match status" value="1"/>
</dbReference>
<dbReference type="Gene3D" id="3.40.50.2000">
    <property type="entry name" value="Glycogen Phosphorylase B"/>
    <property type="match status" value="2"/>
</dbReference>
<evidence type="ECO:0000313" key="3">
    <source>
        <dbReference type="Proteomes" id="UP000287872"/>
    </source>
</evidence>
<name>A0A401USH6_9CLOT</name>
<gene>
    <name evidence="2" type="ORF">Ctaglu_40410</name>
</gene>
<accession>A0A401USH6</accession>
<dbReference type="Pfam" id="PF13692">
    <property type="entry name" value="Glyco_trans_1_4"/>
    <property type="match status" value="1"/>
</dbReference>